<feature type="transmembrane region" description="Helical" evidence="6">
    <location>
        <begin position="464"/>
        <end position="485"/>
    </location>
</feature>
<dbReference type="AlphaFoldDB" id="A0A1G7U9A4"/>
<feature type="transmembrane region" description="Helical" evidence="6">
    <location>
        <begin position="27"/>
        <end position="45"/>
    </location>
</feature>
<reference evidence="10" key="1">
    <citation type="submission" date="2016-10" db="EMBL/GenBank/DDBJ databases">
        <authorList>
            <person name="Varghese N."/>
            <person name="Submissions S."/>
        </authorList>
    </citation>
    <scope>NUCLEOTIDE SEQUENCE [LARGE SCALE GENOMIC DNA]</scope>
    <source>
        <strain evidence="10">930I</strain>
    </source>
</reference>
<dbReference type="Proteomes" id="UP000217076">
    <property type="component" value="Unassembled WGS sequence"/>
</dbReference>
<feature type="transmembrane region" description="Helical" evidence="6">
    <location>
        <begin position="81"/>
        <end position="102"/>
    </location>
</feature>
<evidence type="ECO:0000313" key="10">
    <source>
        <dbReference type="Proteomes" id="UP000217076"/>
    </source>
</evidence>
<feature type="transmembrane region" description="Helical" evidence="6">
    <location>
        <begin position="52"/>
        <end position="69"/>
    </location>
</feature>
<feature type="transmembrane region" description="Helical" evidence="6">
    <location>
        <begin position="492"/>
        <end position="512"/>
    </location>
</feature>
<accession>A0A1G7U9A4</accession>
<dbReference type="NCBIfam" id="TIGR00360">
    <property type="entry name" value="ComEC_N-term"/>
    <property type="match status" value="1"/>
</dbReference>
<dbReference type="GO" id="GO:0005886">
    <property type="term" value="C:plasma membrane"/>
    <property type="evidence" value="ECO:0007669"/>
    <property type="project" value="UniProtKB-SubCell"/>
</dbReference>
<feature type="transmembrane region" description="Helical" evidence="6">
    <location>
        <begin position="323"/>
        <end position="340"/>
    </location>
</feature>
<evidence type="ECO:0000256" key="1">
    <source>
        <dbReference type="ARBA" id="ARBA00004651"/>
    </source>
</evidence>
<dbReference type="Pfam" id="PF13567">
    <property type="entry name" value="DUF4131"/>
    <property type="match status" value="1"/>
</dbReference>
<dbReference type="PANTHER" id="PTHR30619:SF1">
    <property type="entry name" value="RECOMBINATION PROTEIN 2"/>
    <property type="match status" value="1"/>
</dbReference>
<evidence type="ECO:0000259" key="7">
    <source>
        <dbReference type="Pfam" id="PF03772"/>
    </source>
</evidence>
<evidence type="ECO:0000256" key="4">
    <source>
        <dbReference type="ARBA" id="ARBA00022989"/>
    </source>
</evidence>
<organism evidence="9 10">
    <name type="scientific">Roseospirillum parvum</name>
    <dbReference type="NCBI Taxonomy" id="83401"/>
    <lineage>
        <taxon>Bacteria</taxon>
        <taxon>Pseudomonadati</taxon>
        <taxon>Pseudomonadota</taxon>
        <taxon>Alphaproteobacteria</taxon>
        <taxon>Rhodospirillales</taxon>
        <taxon>Rhodospirillaceae</taxon>
        <taxon>Roseospirillum</taxon>
    </lineage>
</organism>
<name>A0A1G7U9A4_9PROT</name>
<evidence type="ECO:0000313" key="9">
    <source>
        <dbReference type="EMBL" id="SDG43968.1"/>
    </source>
</evidence>
<feature type="domain" description="DUF4131" evidence="8">
    <location>
        <begin position="53"/>
        <end position="207"/>
    </location>
</feature>
<keyword evidence="10" id="KW-1185">Reference proteome</keyword>
<dbReference type="RefSeq" id="WP_092614175.1">
    <property type="nucleotide sequence ID" value="NZ_FNCV01000001.1"/>
</dbReference>
<dbReference type="Pfam" id="PF03772">
    <property type="entry name" value="Competence"/>
    <property type="match status" value="1"/>
</dbReference>
<keyword evidence="5 6" id="KW-0472">Membrane</keyword>
<feature type="domain" description="ComEC/Rec2-related protein" evidence="7">
    <location>
        <begin position="260"/>
        <end position="545"/>
    </location>
</feature>
<evidence type="ECO:0000256" key="5">
    <source>
        <dbReference type="ARBA" id="ARBA00023136"/>
    </source>
</evidence>
<dbReference type="OrthoDB" id="9790149at2"/>
<dbReference type="EMBL" id="FNCV01000001">
    <property type="protein sequence ID" value="SDG43968.1"/>
    <property type="molecule type" value="Genomic_DNA"/>
</dbReference>
<feature type="transmembrane region" description="Helical" evidence="6">
    <location>
        <begin position="347"/>
        <end position="365"/>
    </location>
</feature>
<evidence type="ECO:0000256" key="3">
    <source>
        <dbReference type="ARBA" id="ARBA00022692"/>
    </source>
</evidence>
<dbReference type="STRING" id="83401.SAMN05421742_101251"/>
<feature type="transmembrane region" description="Helical" evidence="6">
    <location>
        <begin position="281"/>
        <end position="303"/>
    </location>
</feature>
<keyword evidence="3 6" id="KW-0812">Transmembrane</keyword>
<evidence type="ECO:0000259" key="8">
    <source>
        <dbReference type="Pfam" id="PF13567"/>
    </source>
</evidence>
<dbReference type="PANTHER" id="PTHR30619">
    <property type="entry name" value="DNA INTERNALIZATION/COMPETENCE PROTEIN COMEC/REC2"/>
    <property type="match status" value="1"/>
</dbReference>
<dbReference type="InterPro" id="IPR004477">
    <property type="entry name" value="ComEC_N"/>
</dbReference>
<keyword evidence="4 6" id="KW-1133">Transmembrane helix</keyword>
<gene>
    <name evidence="9" type="ORF">SAMN05421742_101251</name>
</gene>
<dbReference type="InterPro" id="IPR052159">
    <property type="entry name" value="Competence_DNA_uptake"/>
</dbReference>
<dbReference type="InterPro" id="IPR025405">
    <property type="entry name" value="DUF4131"/>
</dbReference>
<proteinExistence type="predicted"/>
<comment type="subcellular location">
    <subcellularLocation>
        <location evidence="1">Cell membrane</location>
        <topology evidence="1">Multi-pass membrane protein</topology>
    </subcellularLocation>
</comment>
<keyword evidence="2" id="KW-1003">Cell membrane</keyword>
<sequence>MGRTTPAGRASPPPRWGLRRASPPPRWGLWLPVALGAGVGLYFALPREPSAGLCLGLLAGAMVLAGLALTTGRRLGGGLPVAALLLLAAVLGLGAGTVRSAWVAAPVIDQRLGPLPVAGRVVDVEPKGARHRVTLDRLSLPDLDPEATPRRLRLTVAGSPPEPGRRIELDAVVLPPPPPAAPGGFDFPRRAWFQGLGGVGYAVGPWRLLPLTEPPGVGAALALTLADLRQTVARRIARALPEAALFPRLDDQPGAVAVALLTGHRGGVDEATWQAFRDAGVAHLLAISGLHMTLVAGLAFVALRRGLAAVPALAGRLDLKKPTAAAALLVAGLYLLLAGAPISAQRAFVMIALVLGAVLADRTALSLNGVAWAAGLILLVQPEALVSPAFQMSFAAVTALVAVYEGAARPLRQRVLGERPTWPRHLALYIAGVALTTLVAGAATAPFAAFHFNRLAAYGLLGNLLAVPWMGLWVMPFGLLALLLMPLGLEHLALVPMGLGLEVMMAAARWVAGLPGAAARVPDVPAWGLLAAVAGGLLLCLVRGRRRWLGLPLLAGALAAPWLGPPPDLLIGPQGRVIALGDGQGGYLTTPGRADSWTRAQWAARFGPARGDLAPGVRQGAVRCGPEGCLRPGPDGRLASGVALPFTARAAVEDCGRVAVLVLTNGLPRPPLCPDTRIIDRASLKAGGAHAVWLAADAPRLRQARPPGTARPWHARPSSR</sequence>
<evidence type="ECO:0000256" key="6">
    <source>
        <dbReference type="SAM" id="Phobius"/>
    </source>
</evidence>
<feature type="transmembrane region" description="Helical" evidence="6">
    <location>
        <begin position="426"/>
        <end position="452"/>
    </location>
</feature>
<evidence type="ECO:0000256" key="2">
    <source>
        <dbReference type="ARBA" id="ARBA00022475"/>
    </source>
</evidence>
<feature type="transmembrane region" description="Helical" evidence="6">
    <location>
        <begin position="385"/>
        <end position="405"/>
    </location>
</feature>
<feature type="transmembrane region" description="Helical" evidence="6">
    <location>
        <begin position="524"/>
        <end position="542"/>
    </location>
</feature>
<protein>
    <submittedName>
        <fullName evidence="9">Competence protein ComEC</fullName>
    </submittedName>
</protein>